<keyword evidence="3" id="KW-0274">FAD</keyword>
<dbReference type="GO" id="GO:0050131">
    <property type="term" value="F:N-methyl-L-amino-acid oxidase activity"/>
    <property type="evidence" value="ECO:0007669"/>
    <property type="project" value="UniProtKB-EC"/>
</dbReference>
<dbReference type="InterPro" id="IPR036188">
    <property type="entry name" value="FAD/NAD-bd_sf"/>
</dbReference>
<accession>A0ABV5AFF0</accession>
<gene>
    <name evidence="6" type="primary">solA</name>
    <name evidence="6" type="ORF">KKP3000_004061</name>
</gene>
<sequence length="381" mass="40949">MENSYDVVVVGAGSMGMAAGCYLAQQGVRALLIDAHDPPHALGSHHGDTRIIRHAYGEGRQYVPLALRAQALWTALEEASGQTLFANTGVLSVGLEGAAFLDEVVESARAFSLPLEVLSRDELVRRWPGLQIPEGYTGCLETTSGVLFSERCIRAFRDVGTRAGMTVLPNTRVTDLAIHPNHVVVTTDHGTFSADKLILCAGAAAPQLLRATGLDLPLQPVRKTVGWFASDEALFAASEFPAFTFDLAGEFYYGFPSFDGSGVKVGRHDGGLPVEVATMNRTFGAYPEDEGELRAFLSTFMPQASGALQSGKTCLYTLTPDEHFIVDTHPSHRHVVVAAGFSGHGFKFASAIGEILAELSVQGRTTHDISQFSIQRFQGPR</sequence>
<evidence type="ECO:0000256" key="4">
    <source>
        <dbReference type="ARBA" id="ARBA00023002"/>
    </source>
</evidence>
<evidence type="ECO:0000256" key="3">
    <source>
        <dbReference type="ARBA" id="ARBA00022827"/>
    </source>
</evidence>
<name>A0ABV5AFF0_9BACL</name>
<comment type="cofactor">
    <cofactor evidence="1">
        <name>FAD</name>
        <dbReference type="ChEBI" id="CHEBI:57692"/>
    </cofactor>
</comment>
<dbReference type="EMBL" id="JBDXSU010000006">
    <property type="protein sequence ID" value="MFB5190590.1"/>
    <property type="molecule type" value="Genomic_DNA"/>
</dbReference>
<evidence type="ECO:0000313" key="7">
    <source>
        <dbReference type="Proteomes" id="UP001579974"/>
    </source>
</evidence>
<evidence type="ECO:0000313" key="6">
    <source>
        <dbReference type="EMBL" id="MFB5190590.1"/>
    </source>
</evidence>
<protein>
    <submittedName>
        <fullName evidence="6">N-methyl-L-tryptophan oxidase</fullName>
        <ecNumber evidence="6">1.5.3.2</ecNumber>
    </submittedName>
</protein>
<feature type="domain" description="FAD dependent oxidoreductase" evidence="5">
    <location>
        <begin position="6"/>
        <end position="359"/>
    </location>
</feature>
<dbReference type="PANTHER" id="PTHR10961:SF7">
    <property type="entry name" value="FAD DEPENDENT OXIDOREDUCTASE DOMAIN-CONTAINING PROTEIN"/>
    <property type="match status" value="1"/>
</dbReference>
<evidence type="ECO:0000256" key="2">
    <source>
        <dbReference type="ARBA" id="ARBA00022630"/>
    </source>
</evidence>
<dbReference type="Gene3D" id="3.30.9.10">
    <property type="entry name" value="D-Amino Acid Oxidase, subunit A, domain 2"/>
    <property type="match status" value="1"/>
</dbReference>
<dbReference type="Pfam" id="PF01266">
    <property type="entry name" value="DAO"/>
    <property type="match status" value="1"/>
</dbReference>
<keyword evidence="4 6" id="KW-0560">Oxidoreductase</keyword>
<dbReference type="Proteomes" id="UP001579974">
    <property type="component" value="Unassembled WGS sequence"/>
</dbReference>
<dbReference type="NCBIfam" id="NF008425">
    <property type="entry name" value="PRK11259.1"/>
    <property type="match status" value="1"/>
</dbReference>
<organism evidence="6 7">
    <name type="scientific">Alicyclobacillus fastidiosus</name>
    <dbReference type="NCBI Taxonomy" id="392011"/>
    <lineage>
        <taxon>Bacteria</taxon>
        <taxon>Bacillati</taxon>
        <taxon>Bacillota</taxon>
        <taxon>Bacilli</taxon>
        <taxon>Bacillales</taxon>
        <taxon>Alicyclobacillaceae</taxon>
        <taxon>Alicyclobacillus</taxon>
    </lineage>
</organism>
<dbReference type="Gene3D" id="3.50.50.60">
    <property type="entry name" value="FAD/NAD(P)-binding domain"/>
    <property type="match status" value="1"/>
</dbReference>
<reference evidence="6 7" key="1">
    <citation type="journal article" date="2024" name="Int. J. Mol. Sci.">
        <title>Exploration of Alicyclobacillus spp. Genome in Search of Antibiotic Resistance.</title>
        <authorList>
            <person name="Bucka-Kolendo J."/>
            <person name="Kiousi D.E."/>
            <person name="Dekowska A."/>
            <person name="Mikolajczuk-Szczyrba A."/>
            <person name="Karadedos D.M."/>
            <person name="Michael P."/>
            <person name="Galanis A."/>
            <person name="Sokolowska B."/>
        </authorList>
    </citation>
    <scope>NUCLEOTIDE SEQUENCE [LARGE SCALE GENOMIC DNA]</scope>
    <source>
        <strain evidence="6 7">KKP 3000</strain>
    </source>
</reference>
<keyword evidence="7" id="KW-1185">Reference proteome</keyword>
<dbReference type="InterPro" id="IPR006076">
    <property type="entry name" value="FAD-dep_OxRdtase"/>
</dbReference>
<dbReference type="SUPFAM" id="SSF54373">
    <property type="entry name" value="FAD-linked reductases, C-terminal domain"/>
    <property type="match status" value="1"/>
</dbReference>
<proteinExistence type="predicted"/>
<dbReference type="SUPFAM" id="SSF51905">
    <property type="entry name" value="FAD/NAD(P)-binding domain"/>
    <property type="match status" value="1"/>
</dbReference>
<keyword evidence="2" id="KW-0285">Flavoprotein</keyword>
<evidence type="ECO:0000259" key="5">
    <source>
        <dbReference type="Pfam" id="PF01266"/>
    </source>
</evidence>
<dbReference type="EC" id="1.5.3.2" evidence="6"/>
<dbReference type="PANTHER" id="PTHR10961">
    <property type="entry name" value="PEROXISOMAL SARCOSINE OXIDASE"/>
    <property type="match status" value="1"/>
</dbReference>
<evidence type="ECO:0000256" key="1">
    <source>
        <dbReference type="ARBA" id="ARBA00001974"/>
    </source>
</evidence>
<comment type="caution">
    <text evidence="6">The sequence shown here is derived from an EMBL/GenBank/DDBJ whole genome shotgun (WGS) entry which is preliminary data.</text>
</comment>
<dbReference type="RefSeq" id="WP_275476827.1">
    <property type="nucleotide sequence ID" value="NZ_CP162940.1"/>
</dbReference>
<dbReference type="InterPro" id="IPR045170">
    <property type="entry name" value="MTOX"/>
</dbReference>